<dbReference type="PROSITE" id="PS50812">
    <property type="entry name" value="PWWP"/>
    <property type="match status" value="1"/>
</dbReference>
<dbReference type="PANTHER" id="PTHR33697">
    <property type="entry name" value="T17B22.17 PROTEIN-RELATED"/>
    <property type="match status" value="1"/>
</dbReference>
<dbReference type="InterPro" id="IPR044679">
    <property type="entry name" value="PWWP2-like"/>
</dbReference>
<dbReference type="InterPro" id="IPR000313">
    <property type="entry name" value="PWWP_dom"/>
</dbReference>
<evidence type="ECO:0000313" key="3">
    <source>
        <dbReference type="EMBL" id="KAL3631972.1"/>
    </source>
</evidence>
<dbReference type="Proteomes" id="UP001632038">
    <property type="component" value="Unassembled WGS sequence"/>
</dbReference>
<dbReference type="CDD" id="cd05162">
    <property type="entry name" value="PWWP"/>
    <property type="match status" value="1"/>
</dbReference>
<comment type="caution">
    <text evidence="3">The sequence shown here is derived from an EMBL/GenBank/DDBJ whole genome shotgun (WGS) entry which is preliminary data.</text>
</comment>
<feature type="region of interest" description="Disordered" evidence="1">
    <location>
        <begin position="392"/>
        <end position="418"/>
    </location>
</feature>
<dbReference type="Pfam" id="PF00855">
    <property type="entry name" value="PWWP"/>
    <property type="match status" value="1"/>
</dbReference>
<dbReference type="PANTHER" id="PTHR33697:SF1">
    <property type="entry name" value="TUDOR_PWWP_MBT SUPERFAMILY PROTEIN"/>
    <property type="match status" value="1"/>
</dbReference>
<feature type="region of interest" description="Disordered" evidence="1">
    <location>
        <begin position="563"/>
        <end position="613"/>
    </location>
</feature>
<feature type="compositionally biased region" description="Basic and acidic residues" evidence="1">
    <location>
        <begin position="201"/>
        <end position="211"/>
    </location>
</feature>
<organism evidence="3 4">
    <name type="scientific">Castilleja foliolosa</name>
    <dbReference type="NCBI Taxonomy" id="1961234"/>
    <lineage>
        <taxon>Eukaryota</taxon>
        <taxon>Viridiplantae</taxon>
        <taxon>Streptophyta</taxon>
        <taxon>Embryophyta</taxon>
        <taxon>Tracheophyta</taxon>
        <taxon>Spermatophyta</taxon>
        <taxon>Magnoliopsida</taxon>
        <taxon>eudicotyledons</taxon>
        <taxon>Gunneridae</taxon>
        <taxon>Pentapetalae</taxon>
        <taxon>asterids</taxon>
        <taxon>lamiids</taxon>
        <taxon>Lamiales</taxon>
        <taxon>Orobanchaceae</taxon>
        <taxon>Pedicularideae</taxon>
        <taxon>Castillejinae</taxon>
        <taxon>Castilleja</taxon>
    </lineage>
</organism>
<evidence type="ECO:0000256" key="1">
    <source>
        <dbReference type="SAM" id="MobiDB-lite"/>
    </source>
</evidence>
<feature type="domain" description="PWWP" evidence="2">
    <location>
        <begin position="16"/>
        <end position="71"/>
    </location>
</feature>
<accession>A0ABD3CR79</accession>
<sequence>MGSAGDDPFKPIDGSIGSLVWVRRRNGSWWPGRILSLDELPEGCLPTPRSGTPVKLLGREDASVDWYNLEKSKRVKPFRCGEYDDCIEKAKASASNPSKKAVKYARREDAILHALELENARLGIPDMSTGHDTGDDEQNLNNVSPPSEQSEEENINEGLSSSEDDSDSAPEPSVRSVVSFEEPKCVKRMRTPNDSEDDGTEGVKKRMKGLEDLGMGVSSSLRRKRSLNGHTNEVLKKKNRRRTLSKVLECTPMVSVPVASGFESNESNKNNNNLESTTGGDLLNLSRNGDDDAVGTKAKESGILSVVGDGDDGSCERLFDVPLVAEEKQQSAGVSKTVSGPSLKAQVGAGAHSSQSSHIETISLGNEEHNETGSTGSGPTDVHNNNITQTVEKLGSEWQLKGKRNSRPRKIDVDDESETHIAGSNRVRGSLISDVAKKETQIEEFRGWSWNVPPPNSVEGSKSDAVAPQRLLPYRQSRFTINPKYESSDLSLSHHTSNDEPALYDVKVEVRTSSRPQHVPYISLMSKLNGKPIVGHPLLIKVLEDGFCDDLLSVGPGCYSSNSELEYRPASKRRSTSKSRKSKPKNGLLSKKIRKLSSLTGSNRKSQHKKNPILEKLKGPSIACVPIKVVFSRINAALSSSIRHPPRLTTTSGT</sequence>
<dbReference type="SUPFAM" id="SSF63748">
    <property type="entry name" value="Tudor/PWWP/MBT"/>
    <property type="match status" value="1"/>
</dbReference>
<name>A0ABD3CR79_9LAMI</name>
<dbReference type="EMBL" id="JAVIJP010000032">
    <property type="protein sequence ID" value="KAL3631972.1"/>
    <property type="molecule type" value="Genomic_DNA"/>
</dbReference>
<feature type="compositionally biased region" description="Basic residues" evidence="1">
    <location>
        <begin position="570"/>
        <end position="584"/>
    </location>
</feature>
<feature type="compositionally biased region" description="Low complexity" evidence="1">
    <location>
        <begin position="263"/>
        <end position="276"/>
    </location>
</feature>
<feature type="region of interest" description="Disordered" evidence="1">
    <location>
        <begin position="124"/>
        <end position="240"/>
    </location>
</feature>
<evidence type="ECO:0000313" key="4">
    <source>
        <dbReference type="Proteomes" id="UP001632038"/>
    </source>
</evidence>
<dbReference type="AlphaFoldDB" id="A0ABD3CR79"/>
<dbReference type="Gene3D" id="2.30.30.140">
    <property type="match status" value="1"/>
</dbReference>
<keyword evidence="4" id="KW-1185">Reference proteome</keyword>
<feature type="region of interest" description="Disordered" evidence="1">
    <location>
        <begin position="260"/>
        <end position="295"/>
    </location>
</feature>
<protein>
    <recommendedName>
        <fullName evidence="2">PWWP domain-containing protein</fullName>
    </recommendedName>
</protein>
<reference evidence="4" key="1">
    <citation type="journal article" date="2024" name="IScience">
        <title>Strigolactones Initiate the Formation of Haustorium-like Structures in Castilleja.</title>
        <authorList>
            <person name="Buerger M."/>
            <person name="Peterson D."/>
            <person name="Chory J."/>
        </authorList>
    </citation>
    <scope>NUCLEOTIDE SEQUENCE [LARGE SCALE GENOMIC DNA]</scope>
</reference>
<proteinExistence type="predicted"/>
<evidence type="ECO:0000259" key="2">
    <source>
        <dbReference type="PROSITE" id="PS50812"/>
    </source>
</evidence>
<gene>
    <name evidence="3" type="ORF">CASFOL_024956</name>
</gene>
<feature type="compositionally biased region" description="Polar residues" evidence="1">
    <location>
        <begin position="139"/>
        <end position="148"/>
    </location>
</feature>